<evidence type="ECO:0008006" key="5">
    <source>
        <dbReference type="Google" id="ProtNLM"/>
    </source>
</evidence>
<keyword evidence="2" id="KW-1133">Transmembrane helix</keyword>
<keyword evidence="2" id="KW-0812">Transmembrane</keyword>
<feature type="transmembrane region" description="Helical" evidence="2">
    <location>
        <begin position="167"/>
        <end position="188"/>
    </location>
</feature>
<feature type="transmembrane region" description="Helical" evidence="2">
    <location>
        <begin position="249"/>
        <end position="269"/>
    </location>
</feature>
<dbReference type="InterPro" id="IPR029151">
    <property type="entry name" value="Sensor-like_sf"/>
</dbReference>
<evidence type="ECO:0000256" key="2">
    <source>
        <dbReference type="SAM" id="Phobius"/>
    </source>
</evidence>
<dbReference type="AlphaFoldDB" id="A0A1I1VD32"/>
<evidence type="ECO:0000313" key="3">
    <source>
        <dbReference type="EMBL" id="SFD80972.1"/>
    </source>
</evidence>
<name>A0A1I1VD32_9GAMM</name>
<feature type="transmembrane region" description="Helical" evidence="2">
    <location>
        <begin position="208"/>
        <end position="229"/>
    </location>
</feature>
<gene>
    <name evidence="3" type="ORF">SAMN05660831_02348</name>
</gene>
<keyword evidence="2" id="KW-0472">Membrane</keyword>
<dbReference type="RefSeq" id="WP_093428962.1">
    <property type="nucleotide sequence ID" value="NZ_FOMJ01000009.1"/>
</dbReference>
<feature type="compositionally biased region" description="Basic and acidic residues" evidence="1">
    <location>
        <begin position="68"/>
        <end position="88"/>
    </location>
</feature>
<dbReference type="Proteomes" id="UP000198611">
    <property type="component" value="Unassembled WGS sequence"/>
</dbReference>
<proteinExistence type="predicted"/>
<reference evidence="3 4" key="1">
    <citation type="submission" date="2016-10" db="EMBL/GenBank/DDBJ databases">
        <authorList>
            <person name="de Groot N.N."/>
        </authorList>
    </citation>
    <scope>NUCLEOTIDE SEQUENCE [LARGE SCALE GENOMIC DNA]</scope>
    <source>
        <strain evidence="3 4">HL3</strain>
    </source>
</reference>
<dbReference type="Gene3D" id="3.30.450.20">
    <property type="entry name" value="PAS domain"/>
    <property type="match status" value="1"/>
</dbReference>
<dbReference type="CDD" id="cd18773">
    <property type="entry name" value="PDC1_HK_sensor"/>
    <property type="match status" value="1"/>
</dbReference>
<feature type="region of interest" description="Disordered" evidence="1">
    <location>
        <begin position="68"/>
        <end position="93"/>
    </location>
</feature>
<keyword evidence="4" id="KW-1185">Reference proteome</keyword>
<evidence type="ECO:0000313" key="4">
    <source>
        <dbReference type="Proteomes" id="UP000198611"/>
    </source>
</evidence>
<dbReference type="STRING" id="1123397.SAMN05660831_02348"/>
<dbReference type="EMBL" id="FOMJ01000009">
    <property type="protein sequence ID" value="SFD80972.1"/>
    <property type="molecule type" value="Genomic_DNA"/>
</dbReference>
<accession>A0A1I1VD32</accession>
<dbReference type="OrthoDB" id="5611555at2"/>
<organism evidence="3 4">
    <name type="scientific">Thiohalospira halophila DSM 15071</name>
    <dbReference type="NCBI Taxonomy" id="1123397"/>
    <lineage>
        <taxon>Bacteria</taxon>
        <taxon>Pseudomonadati</taxon>
        <taxon>Pseudomonadota</taxon>
        <taxon>Gammaproteobacteria</taxon>
        <taxon>Thiohalospirales</taxon>
        <taxon>Thiohalospiraceae</taxon>
        <taxon>Thiohalospira</taxon>
    </lineage>
</organism>
<protein>
    <recommendedName>
        <fullName evidence="5">General glycosylation pathway protein</fullName>
    </recommendedName>
</protein>
<dbReference type="SUPFAM" id="SSF103190">
    <property type="entry name" value="Sensory domain-like"/>
    <property type="match status" value="1"/>
</dbReference>
<sequence length="323" mass="35505">MSTLSYIALMERFQEHRATVRDLLTSIITGLSDARLLEDASIRRRALHDIRQHYPFVKLLYTLDTEGRQTSDNEVEERTGDEEQARGRDRSHRPYFTAARESGGPAITDPYLSSADHHLCLSAATPVYTEEGQPAGYVVIDCDLAEMVAFLMGDGGRRRFQPLFKGIYGLIVGGLMAVVAALLVAAGLEVAAMVQNGSEAGIDRHLRPFTAIIFLTLALAVFDLGKTILEEEVLMHKDIFRHSSTRRTITRFVAAILIAVSIEALLMMFKAALGDGSGIMGAVWMMFTAVGLLVGLGIYVYLGARAETILLRTARQGRREGAE</sequence>
<feature type="transmembrane region" description="Helical" evidence="2">
    <location>
        <begin position="281"/>
        <end position="302"/>
    </location>
</feature>
<evidence type="ECO:0000256" key="1">
    <source>
        <dbReference type="SAM" id="MobiDB-lite"/>
    </source>
</evidence>